<dbReference type="Pfam" id="PF08309">
    <property type="entry name" value="LVIVD"/>
    <property type="match status" value="6"/>
</dbReference>
<dbReference type="Pfam" id="PF00092">
    <property type="entry name" value="VWA"/>
    <property type="match status" value="1"/>
</dbReference>
<name>A0A7J4IU98_9ARCH</name>
<dbReference type="EMBL" id="DUGC01000004">
    <property type="protein sequence ID" value="HIH09083.1"/>
    <property type="molecule type" value="Genomic_DNA"/>
</dbReference>
<gene>
    <name evidence="3" type="ORF">HA254_00260</name>
</gene>
<dbReference type="InterPro" id="IPR002035">
    <property type="entry name" value="VWF_A"/>
</dbReference>
<dbReference type="InterPro" id="IPR013211">
    <property type="entry name" value="LVIVD"/>
</dbReference>
<evidence type="ECO:0000256" key="1">
    <source>
        <dbReference type="SAM" id="Phobius"/>
    </source>
</evidence>
<dbReference type="SUPFAM" id="SSF75011">
    <property type="entry name" value="3-carboxy-cis,cis-mucoante lactonizing enzyme"/>
    <property type="match status" value="1"/>
</dbReference>
<dbReference type="Proteomes" id="UP000565078">
    <property type="component" value="Unassembled WGS sequence"/>
</dbReference>
<dbReference type="InterPro" id="IPR013783">
    <property type="entry name" value="Ig-like_fold"/>
</dbReference>
<dbReference type="Gene3D" id="3.40.50.410">
    <property type="entry name" value="von Willebrand factor, type A domain"/>
    <property type="match status" value="1"/>
</dbReference>
<proteinExistence type="predicted"/>
<evidence type="ECO:0000313" key="3">
    <source>
        <dbReference type="EMBL" id="HIH09083.1"/>
    </source>
</evidence>
<dbReference type="AlphaFoldDB" id="A0A7J4IU98"/>
<keyword evidence="1" id="KW-0472">Membrane</keyword>
<dbReference type="PROSITE" id="PS50234">
    <property type="entry name" value="VWFA"/>
    <property type="match status" value="1"/>
</dbReference>
<accession>A0A7J4IU98</accession>
<keyword evidence="1" id="KW-1133">Transmembrane helix</keyword>
<dbReference type="InterPro" id="IPR051266">
    <property type="entry name" value="CLCR"/>
</dbReference>
<dbReference type="SUPFAM" id="SSF53300">
    <property type="entry name" value="vWA-like"/>
    <property type="match status" value="1"/>
</dbReference>
<protein>
    <submittedName>
        <fullName evidence="3">VWA domain-containing protein</fullName>
    </submittedName>
</protein>
<evidence type="ECO:0000313" key="4">
    <source>
        <dbReference type="Proteomes" id="UP000565078"/>
    </source>
</evidence>
<dbReference type="SMART" id="SM00327">
    <property type="entry name" value="VWA"/>
    <property type="match status" value="1"/>
</dbReference>
<dbReference type="CDD" id="cd00198">
    <property type="entry name" value="vWFA"/>
    <property type="match status" value="1"/>
</dbReference>
<comment type="caution">
    <text evidence="3">The sequence shown here is derived from an EMBL/GenBank/DDBJ whole genome shotgun (WGS) entry which is preliminary data.</text>
</comment>
<dbReference type="InterPro" id="IPR036465">
    <property type="entry name" value="vWFA_dom_sf"/>
</dbReference>
<organism evidence="3 4">
    <name type="scientific">Candidatus Iainarchaeum sp</name>
    <dbReference type="NCBI Taxonomy" id="3101447"/>
    <lineage>
        <taxon>Archaea</taxon>
        <taxon>Candidatus Iainarchaeota</taxon>
        <taxon>Candidatus Iainarchaeia</taxon>
        <taxon>Candidatus Iainarchaeales</taxon>
        <taxon>Candidatus Iainarchaeaceae</taxon>
        <taxon>Candidatus Iainarchaeum</taxon>
    </lineage>
</organism>
<feature type="transmembrane region" description="Helical" evidence="1">
    <location>
        <begin position="23"/>
        <end position="47"/>
    </location>
</feature>
<dbReference type="Gene3D" id="2.60.40.10">
    <property type="entry name" value="Immunoglobulins"/>
    <property type="match status" value="1"/>
</dbReference>
<dbReference type="PANTHER" id="PTHR10579:SF43">
    <property type="entry name" value="ZINC FINGER (C3HC4-TYPE RING FINGER) FAMILY PROTEIN"/>
    <property type="match status" value="1"/>
</dbReference>
<feature type="domain" description="VWFA" evidence="2">
    <location>
        <begin position="526"/>
        <end position="699"/>
    </location>
</feature>
<keyword evidence="1" id="KW-0812">Transmembrane</keyword>
<sequence length="926" mass="97625">MSQRLRSTGLSERAFGSRYGQNGYAFSVDAAVAIALLASALFLFSGLEKGSFVSSLQGTTVVQDTLYSLEKTGYIIGTIDTNSPTQSALLIRQKALEGLGSGFDANVTVTSYTIDADECAQQKTFSSCFPDSNRVSGSAGGGSNPSDVYVSGRKYFLRRQPPGDCNISYMAFSAPQPQISEWVPPLGQAGFGGAYFAAEDVNVTFDVNVTPDNAVYCDQNVTIGLSISIPEDVRKAIDLMLVIDRSGSMSWSGEVGVTAASRVYTEGDYVYLADSSSGVRSISVSNPLIPALVDREDPGTVVDVDGDGGNYIFALDNYSQDQLFAINKSNPAAMSQAGSMSFDSVVSIDVNGPYAYVSGEGYGRSDSGLIIVDISNPSSMVLRGTVNTSDPRGLFVGQDNYVYLADGASGLRIINVANKISPQLTGTQNTAGTARDVYVSGNYAYVADSLNGLVVVNVANKANPSIADTYNTPGEAYAVKVVGNYAYVADNTSLQILDVSNPGAVSFVKSYATPYYYRDVEISGNYAYLATQSSYFITLDLADGPRVDNAKTAAKEFVDFNGWQSPPDKLGLSSFNTSATLNQQLTTDLGLLKTRIDSLVASGGTDIASGISAANTELTGPRSNPKAMRFEVLLSDGQSTEGDSEAAAADAAANSTTIFAIAFGEDADIAELTAIADTTGGEVFLADDANALQDVFATIALKVAELANDSNVSVPLSRGITLVDDGNGTVADGNIIFDSGTITKSTPFYATYTLNFPCSNIDVCGIDAFTFPGPGTTFDYTDSDGNLHIVDFNESVTLPFKSRDLQVEITAGKVVAKNNVSLDVRVENIGGLDSNGTSLRLYLNDTAGPPVASYAVPQLCSPQTPACSPVSSFYPSIDIASEGVIYAMINDDNAISECPLHNMAAVNCYGGPQSQVYVVDYSVWRK</sequence>
<reference evidence="4" key="1">
    <citation type="journal article" date="2020" name="bioRxiv">
        <title>A rank-normalized archaeal taxonomy based on genome phylogeny resolves widespread incomplete and uneven classifications.</title>
        <authorList>
            <person name="Rinke C."/>
            <person name="Chuvochina M."/>
            <person name="Mussig A.J."/>
            <person name="Chaumeil P.-A."/>
            <person name="Waite D.W."/>
            <person name="Whitman W.B."/>
            <person name="Parks D.H."/>
            <person name="Hugenholtz P."/>
        </authorList>
    </citation>
    <scope>NUCLEOTIDE SEQUENCE [LARGE SCALE GENOMIC DNA]</scope>
</reference>
<dbReference type="PANTHER" id="PTHR10579">
    <property type="entry name" value="CALCIUM-ACTIVATED CHLORIDE CHANNEL REGULATOR"/>
    <property type="match status" value="1"/>
</dbReference>
<evidence type="ECO:0000259" key="2">
    <source>
        <dbReference type="PROSITE" id="PS50234"/>
    </source>
</evidence>